<keyword evidence="2" id="KW-0560">Oxidoreductase</keyword>
<dbReference type="Proteomes" id="UP000245539">
    <property type="component" value="Unassembled WGS sequence"/>
</dbReference>
<dbReference type="EMBL" id="QGKM01000052">
    <property type="protein sequence ID" value="PWQ94887.1"/>
    <property type="molecule type" value="Genomic_DNA"/>
</dbReference>
<evidence type="ECO:0000313" key="4">
    <source>
        <dbReference type="Proteomes" id="UP000245539"/>
    </source>
</evidence>
<dbReference type="PANTHER" id="PTHR48107">
    <property type="entry name" value="NADPH-DEPENDENT ALDEHYDE REDUCTASE-LIKE PROTEIN, CHLOROPLASTIC-RELATED"/>
    <property type="match status" value="1"/>
</dbReference>
<keyword evidence="4" id="KW-1185">Reference proteome</keyword>
<accession>A0A317C966</accession>
<dbReference type="InterPro" id="IPR002347">
    <property type="entry name" value="SDR_fam"/>
</dbReference>
<evidence type="ECO:0000313" key="3">
    <source>
        <dbReference type="EMBL" id="PWQ94887.1"/>
    </source>
</evidence>
<dbReference type="GO" id="GO:0016614">
    <property type="term" value="F:oxidoreductase activity, acting on CH-OH group of donors"/>
    <property type="evidence" value="ECO:0007669"/>
    <property type="project" value="UniProtKB-ARBA"/>
</dbReference>
<organism evidence="3 4">
    <name type="scientific">Leucothrix pacifica</name>
    <dbReference type="NCBI Taxonomy" id="1247513"/>
    <lineage>
        <taxon>Bacteria</taxon>
        <taxon>Pseudomonadati</taxon>
        <taxon>Pseudomonadota</taxon>
        <taxon>Gammaproteobacteria</taxon>
        <taxon>Thiotrichales</taxon>
        <taxon>Thiotrichaceae</taxon>
        <taxon>Leucothrix</taxon>
    </lineage>
</organism>
<dbReference type="OrthoDB" id="20590at2"/>
<dbReference type="RefSeq" id="WP_109838650.1">
    <property type="nucleotide sequence ID" value="NZ_QGKM01000052.1"/>
</dbReference>
<comment type="similarity">
    <text evidence="1">Belongs to the short-chain dehydrogenases/reductases (SDR) family.</text>
</comment>
<dbReference type="SUPFAM" id="SSF51735">
    <property type="entry name" value="NAD(P)-binding Rossmann-fold domains"/>
    <property type="match status" value="1"/>
</dbReference>
<evidence type="ECO:0000256" key="1">
    <source>
        <dbReference type="ARBA" id="ARBA00006484"/>
    </source>
</evidence>
<dbReference type="InterPro" id="IPR036291">
    <property type="entry name" value="NAD(P)-bd_dom_sf"/>
</dbReference>
<dbReference type="InterPro" id="IPR020904">
    <property type="entry name" value="Sc_DH/Rdtase_CS"/>
</dbReference>
<comment type="caution">
    <text evidence="3">The sequence shown here is derived from an EMBL/GenBank/DDBJ whole genome shotgun (WGS) entry which is preliminary data.</text>
</comment>
<evidence type="ECO:0000256" key="2">
    <source>
        <dbReference type="ARBA" id="ARBA00023002"/>
    </source>
</evidence>
<gene>
    <name evidence="3" type="ORF">DKW60_15895</name>
</gene>
<dbReference type="AlphaFoldDB" id="A0A317C966"/>
<dbReference type="PRINTS" id="PR00081">
    <property type="entry name" value="GDHRDH"/>
</dbReference>
<dbReference type="CDD" id="cd05233">
    <property type="entry name" value="SDR_c"/>
    <property type="match status" value="1"/>
</dbReference>
<sequence>MSKVALVTGGSRGIGAATAYKLAEEGYSICINYRSDAVSAMRVVQKIQNKGKKAVAIKADISQEEDVICLFSLIDEQLGPISLLVNNAGMLLKQMSIETMDAERINQTFQTNVTGTFLCCREAVKRMSKKHHGEGGVIVNVSSVAARLGAPNEYIDYAASKGAVDTLTIGLAAEVAEHGIRVNGVRPGIIKTEMHASGGEPDRVNRVKEAVPMKRGGEPEEVAEAIIWLASEKSVYTTGSFIEVAGGR</sequence>
<dbReference type="PANTHER" id="PTHR48107:SF7">
    <property type="entry name" value="RE15974P"/>
    <property type="match status" value="1"/>
</dbReference>
<protein>
    <submittedName>
        <fullName evidence="3">Short chain dehydrogenase</fullName>
    </submittedName>
</protein>
<dbReference type="PRINTS" id="PR00080">
    <property type="entry name" value="SDRFAMILY"/>
</dbReference>
<name>A0A317C966_9GAMM</name>
<dbReference type="Gene3D" id="3.40.50.720">
    <property type="entry name" value="NAD(P)-binding Rossmann-like Domain"/>
    <property type="match status" value="1"/>
</dbReference>
<dbReference type="FunFam" id="3.40.50.720:FF:000084">
    <property type="entry name" value="Short-chain dehydrogenase reductase"/>
    <property type="match status" value="1"/>
</dbReference>
<dbReference type="Pfam" id="PF13561">
    <property type="entry name" value="adh_short_C2"/>
    <property type="match status" value="1"/>
</dbReference>
<reference evidence="3 4" key="1">
    <citation type="submission" date="2018-05" db="EMBL/GenBank/DDBJ databases">
        <title>Leucothrix arctica sp. nov., isolated from Arctic seawater.</title>
        <authorList>
            <person name="Choi A."/>
            <person name="Baek K."/>
        </authorList>
    </citation>
    <scope>NUCLEOTIDE SEQUENCE [LARGE SCALE GENOMIC DNA]</scope>
    <source>
        <strain evidence="3 4">JCM 18388</strain>
    </source>
</reference>
<dbReference type="PROSITE" id="PS00061">
    <property type="entry name" value="ADH_SHORT"/>
    <property type="match status" value="1"/>
</dbReference>
<proteinExistence type="inferred from homology"/>
<dbReference type="NCBIfam" id="NF004777">
    <property type="entry name" value="PRK06123.1"/>
    <property type="match status" value="1"/>
</dbReference>